<comment type="pathway">
    <text evidence="1">Metabolic intermediate metabolism; carbamoyl phosphate degradation; CO(2) and NH(3) from carbamoyl phosphate: step 1/1.</text>
</comment>
<protein>
    <recommendedName>
        <fullName evidence="3 8">Carbamate kinase</fullName>
    </recommendedName>
</protein>
<sequence length="311" mass="33195">MTKRVIFALGGNAILTKDASAKAQQAALKDTAQKLAGYVKANPDAQLVVTHGNGPQVGNLLLQGALGATENNPAMPLDTVGAMTQGEIGFWMANALDEQLEDSQVVTVVTRTVVDGKDQAFQNPTKPIGMFYQEAELDELKAAHPDWVFKEDAGRGFRRVVPSPKPINIVESRSIENLANSGAVLIAGGGGGIPVVKTEHGYDGVEAVIDKDFTAAKLAEVVDADELVILTAVDMAYIKFGTPDEKPLREISISEARKYVDDGEFAEGSMKPKILALISFVERTGKRAVMTSLENIAEYGENGRATVIVPD</sequence>
<keyword evidence="4" id="KW-0056">Arginine metabolism</keyword>
<dbReference type="PRINTS" id="PR01469">
    <property type="entry name" value="CARBMTKINASE"/>
</dbReference>
<evidence type="ECO:0000313" key="12">
    <source>
        <dbReference type="Proteomes" id="UP000500741"/>
    </source>
</evidence>
<reference evidence="11 12" key="1">
    <citation type="submission" date="2020-03" db="EMBL/GenBank/DDBJ databases">
        <title>Weissella sp. nov., isolated from Cybister lewisianus.</title>
        <authorList>
            <person name="Hyun D.-W."/>
            <person name="Bae J.-W."/>
        </authorList>
    </citation>
    <scope>NUCLEOTIDE SEQUENCE [LARGE SCALE GENOMIC DNA]</scope>
    <source>
        <strain evidence="11 12">HDW19</strain>
    </source>
</reference>
<dbReference type="GO" id="GO:0019546">
    <property type="term" value="P:L-arginine deiminase pathway"/>
    <property type="evidence" value="ECO:0007669"/>
    <property type="project" value="TreeGrafter"/>
</dbReference>
<dbReference type="FunFam" id="3.40.1160.10:FF:000007">
    <property type="entry name" value="Carbamate kinase"/>
    <property type="match status" value="1"/>
</dbReference>
<dbReference type="PANTHER" id="PTHR30409">
    <property type="entry name" value="CARBAMATE KINASE"/>
    <property type="match status" value="1"/>
</dbReference>
<dbReference type="UniPathway" id="UPA00996">
    <property type="reaction ID" value="UER00366"/>
</dbReference>
<evidence type="ECO:0000256" key="3">
    <source>
        <dbReference type="ARBA" id="ARBA00013070"/>
    </source>
</evidence>
<dbReference type="Gene3D" id="3.40.1160.10">
    <property type="entry name" value="Acetylglutamate kinase-like"/>
    <property type="match status" value="1"/>
</dbReference>
<dbReference type="Pfam" id="PF00696">
    <property type="entry name" value="AA_kinase"/>
    <property type="match status" value="1"/>
</dbReference>
<accession>A0A6G8AY32</accession>
<dbReference type="CDD" id="cd04235">
    <property type="entry name" value="AAK_CK"/>
    <property type="match status" value="1"/>
</dbReference>
<comment type="catalytic activity">
    <reaction evidence="7">
        <text>hydrogencarbonate + NH4(+) + ATP = carbamoyl phosphate + ADP + H2O + H(+)</text>
        <dbReference type="Rhea" id="RHEA:10152"/>
        <dbReference type="ChEBI" id="CHEBI:15377"/>
        <dbReference type="ChEBI" id="CHEBI:15378"/>
        <dbReference type="ChEBI" id="CHEBI:17544"/>
        <dbReference type="ChEBI" id="CHEBI:28938"/>
        <dbReference type="ChEBI" id="CHEBI:30616"/>
        <dbReference type="ChEBI" id="CHEBI:58228"/>
        <dbReference type="ChEBI" id="CHEBI:456216"/>
        <dbReference type="EC" id="2.7.2.2"/>
    </reaction>
</comment>
<dbReference type="PIRSF" id="PIRSF000723">
    <property type="entry name" value="Carbamate_kin"/>
    <property type="match status" value="1"/>
</dbReference>
<evidence type="ECO:0000256" key="1">
    <source>
        <dbReference type="ARBA" id="ARBA00005118"/>
    </source>
</evidence>
<evidence type="ECO:0000256" key="8">
    <source>
        <dbReference type="NCBIfam" id="TIGR00746"/>
    </source>
</evidence>
<dbReference type="KEGG" id="wco:G7084_00655"/>
<evidence type="ECO:0000256" key="4">
    <source>
        <dbReference type="ARBA" id="ARBA00022503"/>
    </source>
</evidence>
<dbReference type="Proteomes" id="UP000500741">
    <property type="component" value="Chromosome"/>
</dbReference>
<dbReference type="NCBIfam" id="NF009007">
    <property type="entry name" value="PRK12352.1"/>
    <property type="match status" value="1"/>
</dbReference>
<dbReference type="NCBIfam" id="TIGR00746">
    <property type="entry name" value="arcC"/>
    <property type="match status" value="1"/>
</dbReference>
<gene>
    <name evidence="11" type="primary">arcC</name>
    <name evidence="11" type="ORF">G7084_00655</name>
</gene>
<dbReference type="InterPro" id="IPR036393">
    <property type="entry name" value="AceGlu_kinase-like_sf"/>
</dbReference>
<evidence type="ECO:0000256" key="6">
    <source>
        <dbReference type="ARBA" id="ARBA00022777"/>
    </source>
</evidence>
<evidence type="ECO:0000256" key="9">
    <source>
        <dbReference type="PIRNR" id="PIRNR000723"/>
    </source>
</evidence>
<keyword evidence="6 9" id="KW-0418">Kinase</keyword>
<proteinExistence type="inferred from homology"/>
<comment type="similarity">
    <text evidence="2 9">Belongs to the carbamate kinase family.</text>
</comment>
<dbReference type="EMBL" id="CP049888">
    <property type="protein sequence ID" value="QIL49964.1"/>
    <property type="molecule type" value="Genomic_DNA"/>
</dbReference>
<dbReference type="SUPFAM" id="SSF53633">
    <property type="entry name" value="Carbamate kinase-like"/>
    <property type="match status" value="1"/>
</dbReference>
<evidence type="ECO:0000256" key="7">
    <source>
        <dbReference type="ARBA" id="ARBA00048467"/>
    </source>
</evidence>
<dbReference type="RefSeq" id="WP_166009106.1">
    <property type="nucleotide sequence ID" value="NZ_CP049888.1"/>
</dbReference>
<evidence type="ECO:0000259" key="10">
    <source>
        <dbReference type="Pfam" id="PF00696"/>
    </source>
</evidence>
<dbReference type="GO" id="GO:0008804">
    <property type="term" value="F:carbamate kinase activity"/>
    <property type="evidence" value="ECO:0007669"/>
    <property type="project" value="UniProtKB-UniRule"/>
</dbReference>
<keyword evidence="12" id="KW-1185">Reference proteome</keyword>
<keyword evidence="5 9" id="KW-0808">Transferase</keyword>
<organism evidence="11 12">
    <name type="scientific">Weissella coleopterorum</name>
    <dbReference type="NCBI Taxonomy" id="2714949"/>
    <lineage>
        <taxon>Bacteria</taxon>
        <taxon>Bacillati</taxon>
        <taxon>Bacillota</taxon>
        <taxon>Bacilli</taxon>
        <taxon>Lactobacillales</taxon>
        <taxon>Lactobacillaceae</taxon>
        <taxon>Weissella</taxon>
    </lineage>
</organism>
<feature type="domain" description="Aspartate/glutamate/uridylate kinase" evidence="10">
    <location>
        <begin position="3"/>
        <end position="290"/>
    </location>
</feature>
<name>A0A6G8AY32_9LACO</name>
<dbReference type="GO" id="GO:0005829">
    <property type="term" value="C:cytosol"/>
    <property type="evidence" value="ECO:0007669"/>
    <property type="project" value="TreeGrafter"/>
</dbReference>
<dbReference type="AlphaFoldDB" id="A0A6G8AY32"/>
<dbReference type="InterPro" id="IPR001048">
    <property type="entry name" value="Asp/Glu/Uridylate_kinase"/>
</dbReference>
<evidence type="ECO:0000256" key="5">
    <source>
        <dbReference type="ARBA" id="ARBA00022679"/>
    </source>
</evidence>
<evidence type="ECO:0000313" key="11">
    <source>
        <dbReference type="EMBL" id="QIL49964.1"/>
    </source>
</evidence>
<dbReference type="InterPro" id="IPR003964">
    <property type="entry name" value="Carb_kinase"/>
</dbReference>
<dbReference type="PANTHER" id="PTHR30409:SF1">
    <property type="entry name" value="CARBAMATE KINASE-RELATED"/>
    <property type="match status" value="1"/>
</dbReference>
<evidence type="ECO:0000256" key="2">
    <source>
        <dbReference type="ARBA" id="ARBA00011066"/>
    </source>
</evidence>